<keyword evidence="3" id="KW-1185">Reference proteome</keyword>
<name>A0A0L0W749_GOTPU</name>
<keyword evidence="1" id="KW-1133">Transmembrane helix</keyword>
<evidence type="ECO:0008006" key="4">
    <source>
        <dbReference type="Google" id="ProtNLM"/>
    </source>
</evidence>
<dbReference type="STRING" id="1503.CLPU_25c00050"/>
<evidence type="ECO:0000313" key="3">
    <source>
        <dbReference type="Proteomes" id="UP000037267"/>
    </source>
</evidence>
<evidence type="ECO:0000256" key="1">
    <source>
        <dbReference type="SAM" id="Phobius"/>
    </source>
</evidence>
<gene>
    <name evidence="2" type="ORF">CLPU_25c00050</name>
</gene>
<keyword evidence="1" id="KW-0472">Membrane</keyword>
<comment type="caution">
    <text evidence="2">The sequence shown here is derived from an EMBL/GenBank/DDBJ whole genome shotgun (WGS) entry which is preliminary data.</text>
</comment>
<proteinExistence type="predicted"/>
<reference evidence="3" key="1">
    <citation type="submission" date="2015-07" db="EMBL/GenBank/DDBJ databases">
        <title>Draft genome sequence of the purine-degrading Gottschalkia purinilyticum DSM 1384 (formerly Clostridium purinilyticum).</title>
        <authorList>
            <person name="Poehlein A."/>
            <person name="Schiel-Bengelsdorf B."/>
            <person name="Bengelsdorf F.R."/>
            <person name="Daniel R."/>
            <person name="Duerre P."/>
        </authorList>
    </citation>
    <scope>NUCLEOTIDE SEQUENCE [LARGE SCALE GENOMIC DNA]</scope>
    <source>
        <strain evidence="3">DSM 1384</strain>
    </source>
</reference>
<dbReference type="AlphaFoldDB" id="A0A0L0W749"/>
<feature type="transmembrane region" description="Helical" evidence="1">
    <location>
        <begin position="15"/>
        <end position="33"/>
    </location>
</feature>
<dbReference type="RefSeq" id="WP_050378859.1">
    <property type="nucleotide sequence ID" value="NZ_LGSS01000025.1"/>
</dbReference>
<sequence>MEYLKSIFITYNFEITFALLIACILLLFFNLLNRIKIASMVRKYNKLYKILQGTSGQSLENMLVKYLDDVNKVKTEVLETKEKCEDIESKVKFAVQKVGFIRYNAFNDMGSDLSFSIALLDESLNGFILTSIYGREDSNVYAKPIVNGESNYALSVEEIQALDRARKQASVLEY</sequence>
<organism evidence="2 3">
    <name type="scientific">Gottschalkia purinilytica</name>
    <name type="common">Clostridium purinilyticum</name>
    <dbReference type="NCBI Taxonomy" id="1503"/>
    <lineage>
        <taxon>Bacteria</taxon>
        <taxon>Bacillati</taxon>
        <taxon>Bacillota</taxon>
        <taxon>Tissierellia</taxon>
        <taxon>Tissierellales</taxon>
        <taxon>Gottschalkiaceae</taxon>
        <taxon>Gottschalkia</taxon>
    </lineage>
</organism>
<accession>A0A0L0W749</accession>
<keyword evidence="1" id="KW-0812">Transmembrane</keyword>
<dbReference type="InterPro" id="IPR027981">
    <property type="entry name" value="DUF4446"/>
</dbReference>
<dbReference type="Proteomes" id="UP000037267">
    <property type="component" value="Unassembled WGS sequence"/>
</dbReference>
<evidence type="ECO:0000313" key="2">
    <source>
        <dbReference type="EMBL" id="KNF07095.1"/>
    </source>
</evidence>
<dbReference type="Pfam" id="PF14584">
    <property type="entry name" value="DUF4446"/>
    <property type="match status" value="1"/>
</dbReference>
<dbReference type="OrthoDB" id="5244042at2"/>
<protein>
    <recommendedName>
        <fullName evidence="4">DUF4446 domain-containing protein</fullName>
    </recommendedName>
</protein>
<dbReference type="EMBL" id="LGSS01000025">
    <property type="protein sequence ID" value="KNF07095.1"/>
    <property type="molecule type" value="Genomic_DNA"/>
</dbReference>